<keyword evidence="4" id="KW-0227">DNA damage</keyword>
<dbReference type="GO" id="GO:0006310">
    <property type="term" value="P:DNA recombination"/>
    <property type="evidence" value="ECO:0007669"/>
    <property type="project" value="InterPro"/>
</dbReference>
<dbReference type="InterPro" id="IPR027417">
    <property type="entry name" value="P-loop_NTPase"/>
</dbReference>
<reference evidence="8" key="1">
    <citation type="journal article" date="2015" name="Nature">
        <title>Complex archaea that bridge the gap between prokaryotes and eukaryotes.</title>
        <authorList>
            <person name="Spang A."/>
            <person name="Saw J.H."/>
            <person name="Jorgensen S.L."/>
            <person name="Zaremba-Niedzwiedzka K."/>
            <person name="Martijn J."/>
            <person name="Lind A.E."/>
            <person name="van Eijk R."/>
            <person name="Schleper C."/>
            <person name="Guy L."/>
            <person name="Ettema T.J."/>
        </authorList>
    </citation>
    <scope>NUCLEOTIDE SEQUENCE</scope>
</reference>
<evidence type="ECO:0000256" key="1">
    <source>
        <dbReference type="ARBA" id="ARBA00009441"/>
    </source>
</evidence>
<organism evidence="8">
    <name type="scientific">marine sediment metagenome</name>
    <dbReference type="NCBI Taxonomy" id="412755"/>
    <lineage>
        <taxon>unclassified sequences</taxon>
        <taxon>metagenomes</taxon>
        <taxon>ecological metagenomes</taxon>
    </lineage>
</organism>
<evidence type="ECO:0000313" key="8">
    <source>
        <dbReference type="EMBL" id="KKL00819.1"/>
    </source>
</evidence>
<dbReference type="EMBL" id="LAZR01045027">
    <property type="protein sequence ID" value="KKL00819.1"/>
    <property type="molecule type" value="Genomic_DNA"/>
</dbReference>
<comment type="caution">
    <text evidence="8">The sequence shown here is derived from an EMBL/GenBank/DDBJ whole genome shotgun (WGS) entry which is preliminary data.</text>
</comment>
<dbReference type="GO" id="GO:0043590">
    <property type="term" value="C:bacterial nucleoid"/>
    <property type="evidence" value="ECO:0007669"/>
    <property type="project" value="TreeGrafter"/>
</dbReference>
<evidence type="ECO:0000256" key="5">
    <source>
        <dbReference type="ARBA" id="ARBA00022840"/>
    </source>
</evidence>
<dbReference type="PANTHER" id="PTHR11059:SF0">
    <property type="entry name" value="DNA REPAIR PROTEIN RECN"/>
    <property type="match status" value="1"/>
</dbReference>
<feature type="non-terminal residue" evidence="8">
    <location>
        <position position="1"/>
    </location>
</feature>
<name>A0A0F9CC26_9ZZZZ</name>
<evidence type="ECO:0000256" key="7">
    <source>
        <dbReference type="ARBA" id="ARBA00033408"/>
    </source>
</evidence>
<keyword evidence="3" id="KW-0547">Nucleotide-binding</keyword>
<proteinExistence type="inferred from homology"/>
<evidence type="ECO:0000256" key="2">
    <source>
        <dbReference type="ARBA" id="ARBA00021315"/>
    </source>
</evidence>
<keyword evidence="6" id="KW-0234">DNA repair</keyword>
<protein>
    <recommendedName>
        <fullName evidence="2">DNA repair protein RecN</fullName>
    </recommendedName>
    <alternativeName>
        <fullName evidence="7">Recombination protein N</fullName>
    </alternativeName>
</protein>
<dbReference type="InterPro" id="IPR004604">
    <property type="entry name" value="DNA_recomb/repair_RecN"/>
</dbReference>
<sequence>IASAKEKLDTMAANLSHKRSEKIKPLTQKLEAILSQLGMPNARFEMRLIPTEEYRDNGKEDLEFLFTANKGMRAQELKKAASGGEFSRNNGRAWRRITPVVCWVFGRIFFTGSAMGGVNIFWISGPFEISGVDIVSILWDAASGINLFEPRGIFEIKGADIGSIFRGSTIGSGLKMDLCNGGVFNLSNCLSSKKG</sequence>
<evidence type="ECO:0000256" key="4">
    <source>
        <dbReference type="ARBA" id="ARBA00022763"/>
    </source>
</evidence>
<dbReference type="GO" id="GO:0006281">
    <property type="term" value="P:DNA repair"/>
    <property type="evidence" value="ECO:0007669"/>
    <property type="project" value="UniProtKB-KW"/>
</dbReference>
<evidence type="ECO:0000256" key="3">
    <source>
        <dbReference type="ARBA" id="ARBA00022741"/>
    </source>
</evidence>
<dbReference type="PANTHER" id="PTHR11059">
    <property type="entry name" value="DNA REPAIR PROTEIN RECN"/>
    <property type="match status" value="1"/>
</dbReference>
<dbReference type="GO" id="GO:0009432">
    <property type="term" value="P:SOS response"/>
    <property type="evidence" value="ECO:0007669"/>
    <property type="project" value="TreeGrafter"/>
</dbReference>
<dbReference type="AlphaFoldDB" id="A0A0F9CC26"/>
<keyword evidence="5" id="KW-0067">ATP-binding</keyword>
<dbReference type="Gene3D" id="3.40.50.300">
    <property type="entry name" value="P-loop containing nucleotide triphosphate hydrolases"/>
    <property type="match status" value="1"/>
</dbReference>
<comment type="similarity">
    <text evidence="1">Belongs to the RecN family.</text>
</comment>
<gene>
    <name evidence="8" type="ORF">LCGC14_2628590</name>
</gene>
<dbReference type="GO" id="GO:0005524">
    <property type="term" value="F:ATP binding"/>
    <property type="evidence" value="ECO:0007669"/>
    <property type="project" value="UniProtKB-KW"/>
</dbReference>
<accession>A0A0F9CC26</accession>
<evidence type="ECO:0000256" key="6">
    <source>
        <dbReference type="ARBA" id="ARBA00023204"/>
    </source>
</evidence>